<dbReference type="PANTHER" id="PTHR23048:SF59">
    <property type="entry name" value="EF-HAND SUPERFAMILY PROTEIN"/>
    <property type="match status" value="1"/>
</dbReference>
<dbReference type="Gene3D" id="1.10.238.10">
    <property type="entry name" value="EF-hand"/>
    <property type="match status" value="2"/>
</dbReference>
<comment type="subcellular location">
    <subcellularLocation>
        <location evidence="1">Cytoplasm</location>
        <location evidence="1">Cytoskeleton</location>
    </subcellularLocation>
</comment>
<dbReference type="InterPro" id="IPR018247">
    <property type="entry name" value="EF_Hand_1_Ca_BS"/>
</dbReference>
<evidence type="ECO:0000256" key="2">
    <source>
        <dbReference type="ARBA" id="ARBA00005253"/>
    </source>
</evidence>
<dbReference type="InterPro" id="IPR011992">
    <property type="entry name" value="EF-hand-dom_pair"/>
</dbReference>
<keyword evidence="5" id="KW-0206">Cytoskeleton</keyword>
<evidence type="ECO:0000313" key="7">
    <source>
        <dbReference type="EMBL" id="CAK9007709.1"/>
    </source>
</evidence>
<accession>A0ABP0J041</accession>
<dbReference type="PROSITE" id="PS00018">
    <property type="entry name" value="EF_HAND_1"/>
    <property type="match status" value="2"/>
</dbReference>
<dbReference type="Proteomes" id="UP001642484">
    <property type="component" value="Unassembled WGS sequence"/>
</dbReference>
<keyword evidence="4" id="KW-0106">Calcium</keyword>
<reference evidence="7 8" key="1">
    <citation type="submission" date="2024-02" db="EMBL/GenBank/DDBJ databases">
        <authorList>
            <person name="Chen Y."/>
            <person name="Shah S."/>
            <person name="Dougan E. K."/>
            <person name="Thang M."/>
            <person name="Chan C."/>
        </authorList>
    </citation>
    <scope>NUCLEOTIDE SEQUENCE [LARGE SCALE GENOMIC DNA]</scope>
</reference>
<dbReference type="PROSITE" id="PS50222">
    <property type="entry name" value="EF_HAND_2"/>
    <property type="match status" value="3"/>
</dbReference>
<sequence>MVDEQKQYLHRFNTSGKKQRELTEEQKQELKEVFDLYDTDGSAAIDNTELKGLMQVLGFSATTREELVAMMMAVDKDGSGEIELDEFLQMMAPKVLGREPSAIIRKAFPLFVEPGTDVITWQSLRATADDLGLAFTDQELQEMIQDGDESGDGALQEEEFVNVMRRAKLF</sequence>
<feature type="domain" description="EF-hand" evidence="6">
    <location>
        <begin position="62"/>
        <end position="97"/>
    </location>
</feature>
<dbReference type="Pfam" id="PF13833">
    <property type="entry name" value="EF-hand_8"/>
    <property type="match status" value="1"/>
</dbReference>
<dbReference type="SUPFAM" id="SSF47473">
    <property type="entry name" value="EF-hand"/>
    <property type="match status" value="1"/>
</dbReference>
<evidence type="ECO:0000256" key="1">
    <source>
        <dbReference type="ARBA" id="ARBA00004245"/>
    </source>
</evidence>
<comment type="caution">
    <text evidence="7">The sequence shown here is derived from an EMBL/GenBank/DDBJ whole genome shotgun (WGS) entry which is preliminary data.</text>
</comment>
<keyword evidence="3" id="KW-0677">Repeat</keyword>
<dbReference type="EMBL" id="CAXAMN010004113">
    <property type="protein sequence ID" value="CAK9007709.1"/>
    <property type="molecule type" value="Genomic_DNA"/>
</dbReference>
<dbReference type="InterPro" id="IPR002048">
    <property type="entry name" value="EF_hand_dom"/>
</dbReference>
<organism evidence="7 8">
    <name type="scientific">Durusdinium trenchii</name>
    <dbReference type="NCBI Taxonomy" id="1381693"/>
    <lineage>
        <taxon>Eukaryota</taxon>
        <taxon>Sar</taxon>
        <taxon>Alveolata</taxon>
        <taxon>Dinophyceae</taxon>
        <taxon>Suessiales</taxon>
        <taxon>Symbiodiniaceae</taxon>
        <taxon>Durusdinium</taxon>
    </lineage>
</organism>
<feature type="domain" description="EF-hand" evidence="6">
    <location>
        <begin position="135"/>
        <end position="170"/>
    </location>
</feature>
<evidence type="ECO:0000256" key="4">
    <source>
        <dbReference type="ARBA" id="ARBA00022837"/>
    </source>
</evidence>
<evidence type="ECO:0000259" key="6">
    <source>
        <dbReference type="PROSITE" id="PS50222"/>
    </source>
</evidence>
<dbReference type="SMART" id="SM00054">
    <property type="entry name" value="EFh"/>
    <property type="match status" value="3"/>
</dbReference>
<keyword evidence="8" id="KW-1185">Reference proteome</keyword>
<evidence type="ECO:0000256" key="5">
    <source>
        <dbReference type="ARBA" id="ARBA00023212"/>
    </source>
</evidence>
<dbReference type="PANTHER" id="PTHR23048">
    <property type="entry name" value="MYOSIN LIGHT CHAIN 1, 3"/>
    <property type="match status" value="1"/>
</dbReference>
<evidence type="ECO:0000313" key="8">
    <source>
        <dbReference type="Proteomes" id="UP001642484"/>
    </source>
</evidence>
<dbReference type="CDD" id="cd00051">
    <property type="entry name" value="EFh"/>
    <property type="match status" value="1"/>
</dbReference>
<comment type="similarity">
    <text evidence="2">Belongs to the centrin family.</text>
</comment>
<keyword evidence="5" id="KW-0963">Cytoplasm</keyword>
<protein>
    <recommendedName>
        <fullName evidence="6">EF-hand domain-containing protein</fullName>
    </recommendedName>
</protein>
<feature type="domain" description="EF-hand" evidence="6">
    <location>
        <begin position="25"/>
        <end position="60"/>
    </location>
</feature>
<dbReference type="InterPro" id="IPR050230">
    <property type="entry name" value="CALM/Myosin/TropC-like"/>
</dbReference>
<dbReference type="Pfam" id="PF13499">
    <property type="entry name" value="EF-hand_7"/>
    <property type="match status" value="1"/>
</dbReference>
<proteinExistence type="inferred from homology"/>
<name>A0ABP0J041_9DINO</name>
<gene>
    <name evidence="7" type="ORF">CCMP2556_LOCUS8950</name>
</gene>
<evidence type="ECO:0000256" key="3">
    <source>
        <dbReference type="ARBA" id="ARBA00022737"/>
    </source>
</evidence>